<feature type="domain" description="Reverse transcriptase" evidence="1">
    <location>
        <begin position="197"/>
        <end position="456"/>
    </location>
</feature>
<dbReference type="PANTHER" id="PTHR21301">
    <property type="entry name" value="REVERSE TRANSCRIPTASE"/>
    <property type="match status" value="1"/>
</dbReference>
<evidence type="ECO:0000259" key="1">
    <source>
        <dbReference type="PROSITE" id="PS50878"/>
    </source>
</evidence>
<dbReference type="Proteomes" id="UP000676336">
    <property type="component" value="Unassembled WGS sequence"/>
</dbReference>
<evidence type="ECO:0000313" key="3">
    <source>
        <dbReference type="EMBL" id="CAF3798727.1"/>
    </source>
</evidence>
<name>A0A8S2J9U8_9BILA</name>
<comment type="caution">
    <text evidence="3">The sequence shown here is derived from an EMBL/GenBank/DDBJ whole genome shotgun (WGS) entry which is preliminary data.</text>
</comment>
<evidence type="ECO:0000313" key="4">
    <source>
        <dbReference type="EMBL" id="CAF3816110.1"/>
    </source>
</evidence>
<sequence length="615" mass="71629">MFSLIIDSSEDAMAGRIYMWNFRFQSSNNLNYKLDVLINWARYFPLSAPYPLIEAGPHTTIQYSHGVRALSRHHPGYTTSKLHPHHTTINFPPQANNKAALLRDTEVRILNLGPKFVPPAPEQVLERLPKEIGQMKEKVSAAWRRVTKTLGRQAPIVDRFCERIEDEIRKTVTTEAPTRDPTLKPAIKFFLSNKRILQALLDKLRPSLIESELPHLYYNPKDHKINEPLRPIVSGMKSPLAKLSSFLDKNIRPLFDRHTPYSTSNSMIFLKRLKEFKTTNETNMYTFDVTDLYTMIPQKESVLAVCEFLGRYGYKKVCGLAINTIKDLFLHVLENSYFVLQLPGLKPKYYQQIRGGAMGSACTQVLADIYIRKWESQFSHEQHRQRELYFRFRDDIFFTTKQSPERIEEILQELNKKRPQYRNNVGRRKNNRISRSAQPYVLPFHSSHPPHIARNIPYSAALRATRICSHPEDLYHELEKIRITLLLNKYPPRFIDKHIGRFFQDLTGIKTSETLLSNDHSKFRELVLDTTWNKKEKREINFGTDILLHFTYAPSLANFGTHFHQIWQEIFEGTPLDDTPVIYANRLTDSLKHILVQKKPSKEAIKLLTTSSEAK</sequence>
<dbReference type="AlphaFoldDB" id="A0A8S2J9U8"/>
<evidence type="ECO:0000313" key="2">
    <source>
        <dbReference type="EMBL" id="CAF3749383.1"/>
    </source>
</evidence>
<proteinExistence type="predicted"/>
<protein>
    <recommendedName>
        <fullName evidence="1">Reverse transcriptase domain-containing protein</fullName>
    </recommendedName>
</protein>
<dbReference type="Proteomes" id="UP000681967">
    <property type="component" value="Unassembled WGS sequence"/>
</dbReference>
<reference evidence="3" key="1">
    <citation type="submission" date="2021-02" db="EMBL/GenBank/DDBJ databases">
        <authorList>
            <person name="Nowell W R."/>
        </authorList>
    </citation>
    <scope>NUCLEOTIDE SEQUENCE</scope>
</reference>
<organism evidence="3 5">
    <name type="scientific">Rotaria magnacalcarata</name>
    <dbReference type="NCBI Taxonomy" id="392030"/>
    <lineage>
        <taxon>Eukaryota</taxon>
        <taxon>Metazoa</taxon>
        <taxon>Spiralia</taxon>
        <taxon>Gnathifera</taxon>
        <taxon>Rotifera</taxon>
        <taxon>Eurotatoria</taxon>
        <taxon>Bdelloidea</taxon>
        <taxon>Philodinida</taxon>
        <taxon>Philodinidae</taxon>
        <taxon>Rotaria</taxon>
    </lineage>
</organism>
<dbReference type="Proteomes" id="UP000681720">
    <property type="component" value="Unassembled WGS sequence"/>
</dbReference>
<dbReference type="PROSITE" id="PS50878">
    <property type="entry name" value="RT_POL"/>
    <property type="match status" value="1"/>
</dbReference>
<dbReference type="EMBL" id="CAJOBJ010000142">
    <property type="protein sequence ID" value="CAF3798727.1"/>
    <property type="molecule type" value="Genomic_DNA"/>
</dbReference>
<dbReference type="InterPro" id="IPR058912">
    <property type="entry name" value="HTH_animal"/>
</dbReference>
<accession>A0A8S2J9U8</accession>
<dbReference type="InterPro" id="IPR000477">
    <property type="entry name" value="RT_dom"/>
</dbReference>
<gene>
    <name evidence="2" type="ORF">BYL167_LOCUS245</name>
    <name evidence="3" type="ORF">GIL414_LOCUS965</name>
    <name evidence="4" type="ORF">SMN809_LOCUS2013</name>
</gene>
<evidence type="ECO:0000313" key="5">
    <source>
        <dbReference type="Proteomes" id="UP000681720"/>
    </source>
</evidence>
<dbReference type="EMBL" id="CAJOBH010000020">
    <property type="protein sequence ID" value="CAF3749383.1"/>
    <property type="molecule type" value="Genomic_DNA"/>
</dbReference>
<dbReference type="PANTHER" id="PTHR21301:SF10">
    <property type="entry name" value="REVERSE TRANSCRIPTASE DOMAIN-CONTAINING PROTEIN"/>
    <property type="match status" value="1"/>
</dbReference>
<dbReference type="Pfam" id="PF26215">
    <property type="entry name" value="HTH_animal"/>
    <property type="match status" value="1"/>
</dbReference>
<dbReference type="EMBL" id="CAJOBI010000342">
    <property type="protein sequence ID" value="CAF3816110.1"/>
    <property type="molecule type" value="Genomic_DNA"/>
</dbReference>